<dbReference type="EMBL" id="CP107006">
    <property type="protein sequence ID" value="UYQ95157.1"/>
    <property type="molecule type" value="Genomic_DNA"/>
</dbReference>
<dbReference type="Proteomes" id="UP001162741">
    <property type="component" value="Chromosome"/>
</dbReference>
<dbReference type="Pfam" id="PF11138">
    <property type="entry name" value="DUF2911"/>
    <property type="match status" value="1"/>
</dbReference>
<sequence length="281" mass="30661">MKNLSTYVCATALGVAISVSAVAQGVKTPAPSPAQTIKQSFALSTVEVAYSRPAVKGRTIYGDLVPYDKVWRTGANNATKITLGEELAFEGVKVPAGDYALYTIPGKTEWQIVLNKGVKNWGDNGYKAEDDVAKFKVKPVKNASKVESFTISFDNIAAASMTMNISWDKLTVPVKITAPNMDATVMAEIEKAMKGDKKPYWAAASYYYENNRDLKQALVWIDEAIKEGKEPFYMVHMKAKIQAKLGDKAGAKTTAMRSIELAKAANNADYVALNEKLIKTL</sequence>
<dbReference type="InterPro" id="IPR021314">
    <property type="entry name" value="DUF2911"/>
</dbReference>
<evidence type="ECO:0000313" key="3">
    <source>
        <dbReference type="Proteomes" id="UP001162741"/>
    </source>
</evidence>
<proteinExistence type="predicted"/>
<evidence type="ECO:0000256" key="1">
    <source>
        <dbReference type="SAM" id="SignalP"/>
    </source>
</evidence>
<reference evidence="2" key="1">
    <citation type="submission" date="2022-10" db="EMBL/GenBank/DDBJ databases">
        <title>Chitinophaga sp. nov., isolated from soil.</title>
        <authorList>
            <person name="Jeon C.O."/>
        </authorList>
    </citation>
    <scope>NUCLEOTIDE SEQUENCE</scope>
    <source>
        <strain evidence="2">R8</strain>
    </source>
</reference>
<evidence type="ECO:0000313" key="2">
    <source>
        <dbReference type="EMBL" id="UYQ95157.1"/>
    </source>
</evidence>
<feature type="signal peptide" evidence="1">
    <location>
        <begin position="1"/>
        <end position="23"/>
    </location>
</feature>
<keyword evidence="3" id="KW-1185">Reference proteome</keyword>
<keyword evidence="1" id="KW-0732">Signal</keyword>
<feature type="chain" id="PRO_5045700933" evidence="1">
    <location>
        <begin position="24"/>
        <end position="281"/>
    </location>
</feature>
<protein>
    <submittedName>
        <fullName evidence="2">DUF2911 domain-containing protein</fullName>
    </submittedName>
</protein>
<name>A0ABY6J6B7_9BACT</name>
<accession>A0ABY6J6B7</accession>
<organism evidence="2 3">
    <name type="scientific">Chitinophaga horti</name>
    <dbReference type="NCBI Taxonomy" id="2920382"/>
    <lineage>
        <taxon>Bacteria</taxon>
        <taxon>Pseudomonadati</taxon>
        <taxon>Bacteroidota</taxon>
        <taxon>Chitinophagia</taxon>
        <taxon>Chitinophagales</taxon>
        <taxon>Chitinophagaceae</taxon>
        <taxon>Chitinophaga</taxon>
    </lineage>
</organism>
<gene>
    <name evidence="2" type="ORF">MKQ68_08610</name>
</gene>
<dbReference type="RefSeq" id="WP_264282936.1">
    <property type="nucleotide sequence ID" value="NZ_CP107006.1"/>
</dbReference>